<dbReference type="AlphaFoldDB" id="A0AAV7Q406"/>
<sequence length="91" mass="10708">MVIHRNDGQQRMDGAQRKGNRRFPGKCFNKALCTEWSSRLQHVQVPETEDQNSADDCRRNHSRNFDRSRLQASLRRVMAAERKPKLDEDLI</sequence>
<dbReference type="EMBL" id="JANPWB010000010">
    <property type="protein sequence ID" value="KAJ1133967.1"/>
    <property type="molecule type" value="Genomic_DNA"/>
</dbReference>
<feature type="region of interest" description="Disordered" evidence="1">
    <location>
        <begin position="1"/>
        <end position="22"/>
    </location>
</feature>
<dbReference type="Proteomes" id="UP001066276">
    <property type="component" value="Chromosome 6"/>
</dbReference>
<accession>A0AAV7Q406</accession>
<feature type="compositionally biased region" description="Basic and acidic residues" evidence="1">
    <location>
        <begin position="1"/>
        <end position="16"/>
    </location>
</feature>
<proteinExistence type="predicted"/>
<comment type="caution">
    <text evidence="2">The sequence shown here is derived from an EMBL/GenBank/DDBJ whole genome shotgun (WGS) entry which is preliminary data.</text>
</comment>
<evidence type="ECO:0000256" key="1">
    <source>
        <dbReference type="SAM" id="MobiDB-lite"/>
    </source>
</evidence>
<keyword evidence="3" id="KW-1185">Reference proteome</keyword>
<feature type="region of interest" description="Disordered" evidence="1">
    <location>
        <begin position="44"/>
        <end position="70"/>
    </location>
</feature>
<reference evidence="2" key="1">
    <citation type="journal article" date="2022" name="bioRxiv">
        <title>Sequencing and chromosome-scale assembly of the giantPleurodeles waltlgenome.</title>
        <authorList>
            <person name="Brown T."/>
            <person name="Elewa A."/>
            <person name="Iarovenko S."/>
            <person name="Subramanian E."/>
            <person name="Araus A.J."/>
            <person name="Petzold A."/>
            <person name="Susuki M."/>
            <person name="Suzuki K.-i.T."/>
            <person name="Hayashi T."/>
            <person name="Toyoda A."/>
            <person name="Oliveira C."/>
            <person name="Osipova E."/>
            <person name="Leigh N.D."/>
            <person name="Simon A."/>
            <person name="Yun M.H."/>
        </authorList>
    </citation>
    <scope>NUCLEOTIDE SEQUENCE</scope>
    <source>
        <strain evidence="2">20211129_DDA</strain>
        <tissue evidence="2">Liver</tissue>
    </source>
</reference>
<organism evidence="2 3">
    <name type="scientific">Pleurodeles waltl</name>
    <name type="common">Iberian ribbed newt</name>
    <dbReference type="NCBI Taxonomy" id="8319"/>
    <lineage>
        <taxon>Eukaryota</taxon>
        <taxon>Metazoa</taxon>
        <taxon>Chordata</taxon>
        <taxon>Craniata</taxon>
        <taxon>Vertebrata</taxon>
        <taxon>Euteleostomi</taxon>
        <taxon>Amphibia</taxon>
        <taxon>Batrachia</taxon>
        <taxon>Caudata</taxon>
        <taxon>Salamandroidea</taxon>
        <taxon>Salamandridae</taxon>
        <taxon>Pleurodelinae</taxon>
        <taxon>Pleurodeles</taxon>
    </lineage>
</organism>
<evidence type="ECO:0000313" key="3">
    <source>
        <dbReference type="Proteomes" id="UP001066276"/>
    </source>
</evidence>
<evidence type="ECO:0000313" key="2">
    <source>
        <dbReference type="EMBL" id="KAJ1133967.1"/>
    </source>
</evidence>
<name>A0AAV7Q406_PLEWA</name>
<feature type="compositionally biased region" description="Basic and acidic residues" evidence="1">
    <location>
        <begin position="55"/>
        <end position="69"/>
    </location>
</feature>
<gene>
    <name evidence="2" type="ORF">NDU88_000437</name>
</gene>
<protein>
    <submittedName>
        <fullName evidence="2">Uncharacterized protein</fullName>
    </submittedName>
</protein>